<keyword evidence="1" id="KW-0732">Signal</keyword>
<proteinExistence type="predicted"/>
<dbReference type="PANTHER" id="PTHR38436">
    <property type="entry name" value="POLYKETIDE CYCLASE SNOAL-LIKE DOMAIN"/>
    <property type="match status" value="1"/>
</dbReference>
<evidence type="ECO:0008006" key="4">
    <source>
        <dbReference type="Google" id="ProtNLM"/>
    </source>
</evidence>
<evidence type="ECO:0000313" key="2">
    <source>
        <dbReference type="EMBL" id="OGH01415.1"/>
    </source>
</evidence>
<dbReference type="Pfam" id="PF07366">
    <property type="entry name" value="SnoaL"/>
    <property type="match status" value="1"/>
</dbReference>
<protein>
    <recommendedName>
        <fullName evidence="4">Ester cyclase</fullName>
    </recommendedName>
</protein>
<dbReference type="Proteomes" id="UP000177583">
    <property type="component" value="Unassembled WGS sequence"/>
</dbReference>
<evidence type="ECO:0000256" key="1">
    <source>
        <dbReference type="SAM" id="SignalP"/>
    </source>
</evidence>
<dbReference type="EMBL" id="MFNF01000035">
    <property type="protein sequence ID" value="OGH01415.1"/>
    <property type="molecule type" value="Genomic_DNA"/>
</dbReference>
<accession>A0A1F6GTD8</accession>
<evidence type="ECO:0000313" key="3">
    <source>
        <dbReference type="Proteomes" id="UP000177583"/>
    </source>
</evidence>
<dbReference type="SUPFAM" id="SSF54427">
    <property type="entry name" value="NTF2-like"/>
    <property type="match status" value="1"/>
</dbReference>
<dbReference type="AlphaFoldDB" id="A0A1F6GTD8"/>
<dbReference type="Gene3D" id="3.10.450.50">
    <property type="match status" value="1"/>
</dbReference>
<dbReference type="PANTHER" id="PTHR38436:SF1">
    <property type="entry name" value="ESTER CYCLASE"/>
    <property type="match status" value="1"/>
</dbReference>
<name>A0A1F6GTD8_9PROT</name>
<dbReference type="InterPro" id="IPR009959">
    <property type="entry name" value="Cyclase_SnoaL-like"/>
</dbReference>
<dbReference type="InterPro" id="IPR032710">
    <property type="entry name" value="NTF2-like_dom_sf"/>
</dbReference>
<comment type="caution">
    <text evidence="2">The sequence shown here is derived from an EMBL/GenBank/DDBJ whole genome shotgun (WGS) entry which is preliminary data.</text>
</comment>
<dbReference type="PROSITE" id="PS51257">
    <property type="entry name" value="PROKAR_LIPOPROTEIN"/>
    <property type="match status" value="1"/>
</dbReference>
<gene>
    <name evidence="2" type="ORF">A2557_09505</name>
</gene>
<dbReference type="GO" id="GO:0030638">
    <property type="term" value="P:polyketide metabolic process"/>
    <property type="evidence" value="ECO:0007669"/>
    <property type="project" value="InterPro"/>
</dbReference>
<sequence length="183" mass="19957">MSALLRNLVLLSVFAFLFGCNKVNPPQEGAANTPAEASAVKALEVEEASKQLIRNWAAELNKSNLAYLDQVIHPDFVDHNPFPGVPATKAGYIATLTKAQREWFPGIQIEVRDVLAGGDKVAFRVGVKAKHVGNVMGAPGTGKDLAWEAFGIYRVKDGMLIERWELLDSFSFMSQLGLAKMAQ</sequence>
<feature type="signal peptide" evidence="1">
    <location>
        <begin position="1"/>
        <end position="17"/>
    </location>
</feature>
<feature type="chain" id="PRO_5009524821" description="Ester cyclase" evidence="1">
    <location>
        <begin position="18"/>
        <end position="183"/>
    </location>
</feature>
<reference evidence="2 3" key="1">
    <citation type="journal article" date="2016" name="Nat. Commun.">
        <title>Thousands of microbial genomes shed light on interconnected biogeochemical processes in an aquifer system.</title>
        <authorList>
            <person name="Anantharaman K."/>
            <person name="Brown C.T."/>
            <person name="Hug L.A."/>
            <person name="Sharon I."/>
            <person name="Castelle C.J."/>
            <person name="Probst A.J."/>
            <person name="Thomas B.C."/>
            <person name="Singh A."/>
            <person name="Wilkins M.J."/>
            <person name="Karaoz U."/>
            <person name="Brodie E.L."/>
            <person name="Williams K.H."/>
            <person name="Hubbard S.S."/>
            <person name="Banfield J.F."/>
        </authorList>
    </citation>
    <scope>NUCLEOTIDE SEQUENCE [LARGE SCALE GENOMIC DNA]</scope>
</reference>
<organism evidence="2 3">
    <name type="scientific">Candidatus Lambdaproteobacteria bacterium RIFOXYD2_FULL_56_26</name>
    <dbReference type="NCBI Taxonomy" id="1817773"/>
    <lineage>
        <taxon>Bacteria</taxon>
        <taxon>Pseudomonadati</taxon>
        <taxon>Pseudomonadota</taxon>
        <taxon>Candidatus Lambdaproteobacteria</taxon>
    </lineage>
</organism>